<dbReference type="PROSITE" id="PS00107">
    <property type="entry name" value="PROTEIN_KINASE_ATP"/>
    <property type="match status" value="1"/>
</dbReference>
<dbReference type="GO" id="GO:0005737">
    <property type="term" value="C:cytoplasm"/>
    <property type="evidence" value="ECO:0007669"/>
    <property type="project" value="TreeGrafter"/>
</dbReference>
<keyword evidence="5 10" id="KW-0547">Nucleotide-binding</keyword>
<feature type="compositionally biased region" description="Polar residues" evidence="11">
    <location>
        <begin position="76"/>
        <end position="85"/>
    </location>
</feature>
<dbReference type="Gene3D" id="1.10.510.10">
    <property type="entry name" value="Transferase(Phosphotransferase) domain 1"/>
    <property type="match status" value="1"/>
</dbReference>
<feature type="compositionally biased region" description="Pro residues" evidence="11">
    <location>
        <begin position="129"/>
        <end position="144"/>
    </location>
</feature>
<dbReference type="SUPFAM" id="SSF56112">
    <property type="entry name" value="Protein kinase-like (PK-like)"/>
    <property type="match status" value="1"/>
</dbReference>
<name>A0A9W8YDB2_9PLEO</name>
<dbReference type="GO" id="GO:0004674">
    <property type="term" value="F:protein serine/threonine kinase activity"/>
    <property type="evidence" value="ECO:0007669"/>
    <property type="project" value="UniProtKB-KW"/>
</dbReference>
<dbReference type="EC" id="2.7.11.1" evidence="2"/>
<feature type="compositionally biased region" description="Polar residues" evidence="11">
    <location>
        <begin position="983"/>
        <end position="996"/>
    </location>
</feature>
<feature type="region of interest" description="Disordered" evidence="11">
    <location>
        <begin position="1100"/>
        <end position="1149"/>
    </location>
</feature>
<dbReference type="Proteomes" id="UP001140560">
    <property type="component" value="Unassembled WGS sequence"/>
</dbReference>
<dbReference type="InterPro" id="IPR017441">
    <property type="entry name" value="Protein_kinase_ATP_BS"/>
</dbReference>
<proteinExistence type="inferred from homology"/>
<dbReference type="PROSITE" id="PS50011">
    <property type="entry name" value="PROTEIN_KINASE_DOM"/>
    <property type="match status" value="1"/>
</dbReference>
<evidence type="ECO:0000259" key="12">
    <source>
        <dbReference type="PROSITE" id="PS50011"/>
    </source>
</evidence>
<feature type="domain" description="Protein kinase" evidence="12">
    <location>
        <begin position="230"/>
        <end position="528"/>
    </location>
</feature>
<evidence type="ECO:0000256" key="11">
    <source>
        <dbReference type="SAM" id="MobiDB-lite"/>
    </source>
</evidence>
<comment type="similarity">
    <text evidence="1">Belongs to the protein kinase superfamily. STE Ser/Thr protein kinase family. STE20 subfamily.</text>
</comment>
<comment type="catalytic activity">
    <reaction evidence="8">
        <text>L-threonyl-[protein] + ATP = O-phospho-L-threonyl-[protein] + ADP + H(+)</text>
        <dbReference type="Rhea" id="RHEA:46608"/>
        <dbReference type="Rhea" id="RHEA-COMP:11060"/>
        <dbReference type="Rhea" id="RHEA-COMP:11605"/>
        <dbReference type="ChEBI" id="CHEBI:15378"/>
        <dbReference type="ChEBI" id="CHEBI:30013"/>
        <dbReference type="ChEBI" id="CHEBI:30616"/>
        <dbReference type="ChEBI" id="CHEBI:61977"/>
        <dbReference type="ChEBI" id="CHEBI:456216"/>
        <dbReference type="EC" id="2.7.11.1"/>
    </reaction>
</comment>
<feature type="region of interest" description="Disordered" evidence="11">
    <location>
        <begin position="961"/>
        <end position="1035"/>
    </location>
</feature>
<feature type="binding site" evidence="10">
    <location>
        <position position="259"/>
    </location>
    <ligand>
        <name>ATP</name>
        <dbReference type="ChEBI" id="CHEBI:30616"/>
    </ligand>
</feature>
<keyword evidence="7 10" id="KW-0067">ATP-binding</keyword>
<feature type="compositionally biased region" description="Polar residues" evidence="11">
    <location>
        <begin position="1026"/>
        <end position="1035"/>
    </location>
</feature>
<dbReference type="EMBL" id="JAPEUY010000006">
    <property type="protein sequence ID" value="KAJ4372451.1"/>
    <property type="molecule type" value="Genomic_DNA"/>
</dbReference>
<dbReference type="InterPro" id="IPR050629">
    <property type="entry name" value="STE20/SPS1-PAK"/>
</dbReference>
<feature type="compositionally biased region" description="Polar residues" evidence="11">
    <location>
        <begin position="961"/>
        <end position="974"/>
    </location>
</feature>
<evidence type="ECO:0000313" key="13">
    <source>
        <dbReference type="EMBL" id="KAJ4372451.1"/>
    </source>
</evidence>
<evidence type="ECO:0000256" key="6">
    <source>
        <dbReference type="ARBA" id="ARBA00022777"/>
    </source>
</evidence>
<feature type="compositionally biased region" description="Low complexity" evidence="11">
    <location>
        <begin position="1109"/>
        <end position="1118"/>
    </location>
</feature>
<feature type="compositionally biased region" description="Acidic residues" evidence="11">
    <location>
        <begin position="726"/>
        <end position="740"/>
    </location>
</feature>
<feature type="compositionally biased region" description="Polar residues" evidence="11">
    <location>
        <begin position="1056"/>
        <end position="1069"/>
    </location>
</feature>
<evidence type="ECO:0000256" key="8">
    <source>
        <dbReference type="ARBA" id="ARBA00047899"/>
    </source>
</evidence>
<dbReference type="OrthoDB" id="248923at2759"/>
<keyword evidence="6" id="KW-0418">Kinase</keyword>
<protein>
    <recommendedName>
        <fullName evidence="2">non-specific serine/threonine protein kinase</fullName>
        <ecNumber evidence="2">2.7.11.1</ecNumber>
    </recommendedName>
</protein>
<dbReference type="AlphaFoldDB" id="A0A9W8YDB2"/>
<keyword evidence="3" id="KW-0723">Serine/threonine-protein kinase</keyword>
<evidence type="ECO:0000256" key="5">
    <source>
        <dbReference type="ARBA" id="ARBA00022741"/>
    </source>
</evidence>
<evidence type="ECO:0000256" key="10">
    <source>
        <dbReference type="PROSITE-ProRule" id="PRU10141"/>
    </source>
</evidence>
<dbReference type="InterPro" id="IPR011009">
    <property type="entry name" value="Kinase-like_dom_sf"/>
</dbReference>
<dbReference type="Pfam" id="PF00069">
    <property type="entry name" value="Pkinase"/>
    <property type="match status" value="1"/>
</dbReference>
<feature type="region of interest" description="Disordered" evidence="11">
    <location>
        <begin position="1219"/>
        <end position="1250"/>
    </location>
</feature>
<feature type="region of interest" description="Disordered" evidence="11">
    <location>
        <begin position="560"/>
        <end position="615"/>
    </location>
</feature>
<accession>A0A9W8YDB2</accession>
<comment type="catalytic activity">
    <reaction evidence="9">
        <text>L-seryl-[protein] + ATP = O-phospho-L-seryl-[protein] + ADP + H(+)</text>
        <dbReference type="Rhea" id="RHEA:17989"/>
        <dbReference type="Rhea" id="RHEA-COMP:9863"/>
        <dbReference type="Rhea" id="RHEA-COMP:11604"/>
        <dbReference type="ChEBI" id="CHEBI:15378"/>
        <dbReference type="ChEBI" id="CHEBI:29999"/>
        <dbReference type="ChEBI" id="CHEBI:30616"/>
        <dbReference type="ChEBI" id="CHEBI:83421"/>
        <dbReference type="ChEBI" id="CHEBI:456216"/>
        <dbReference type="EC" id="2.7.11.1"/>
    </reaction>
</comment>
<evidence type="ECO:0000313" key="14">
    <source>
        <dbReference type="Proteomes" id="UP001140560"/>
    </source>
</evidence>
<evidence type="ECO:0000256" key="7">
    <source>
        <dbReference type="ARBA" id="ARBA00022840"/>
    </source>
</evidence>
<keyword evidence="4" id="KW-0808">Transferase</keyword>
<feature type="region of interest" description="Disordered" evidence="11">
    <location>
        <begin position="725"/>
        <end position="886"/>
    </location>
</feature>
<feature type="compositionally biased region" description="Basic and acidic residues" evidence="11">
    <location>
        <begin position="859"/>
        <end position="871"/>
    </location>
</feature>
<evidence type="ECO:0000256" key="1">
    <source>
        <dbReference type="ARBA" id="ARBA00008874"/>
    </source>
</evidence>
<evidence type="ECO:0000256" key="3">
    <source>
        <dbReference type="ARBA" id="ARBA00022527"/>
    </source>
</evidence>
<dbReference type="InterPro" id="IPR000719">
    <property type="entry name" value="Prot_kinase_dom"/>
</dbReference>
<feature type="region of interest" description="Disordered" evidence="11">
    <location>
        <begin position="1053"/>
        <end position="1073"/>
    </location>
</feature>
<feature type="region of interest" description="Disordered" evidence="11">
    <location>
        <begin position="20"/>
        <end position="152"/>
    </location>
</feature>
<keyword evidence="14" id="KW-1185">Reference proteome</keyword>
<feature type="compositionally biased region" description="Basic residues" evidence="11">
    <location>
        <begin position="101"/>
        <end position="114"/>
    </location>
</feature>
<feature type="compositionally biased region" description="Low complexity" evidence="11">
    <location>
        <begin position="118"/>
        <end position="128"/>
    </location>
</feature>
<reference evidence="13" key="1">
    <citation type="submission" date="2022-10" db="EMBL/GenBank/DDBJ databases">
        <title>Tapping the CABI collections for fungal endophytes: first genome assemblies for Collariella, Neodidymelliopsis, Ascochyta clinopodiicola, Didymella pomorum, Didymosphaeria variabile, Neocosmospora piperis and Neocucurbitaria cava.</title>
        <authorList>
            <person name="Hill R."/>
        </authorList>
    </citation>
    <scope>NUCLEOTIDE SEQUENCE</scope>
    <source>
        <strain evidence="13">IMI 356814</strain>
    </source>
</reference>
<evidence type="ECO:0000256" key="4">
    <source>
        <dbReference type="ARBA" id="ARBA00022679"/>
    </source>
</evidence>
<dbReference type="PANTHER" id="PTHR48012:SF10">
    <property type="entry name" value="FI20177P1"/>
    <property type="match status" value="1"/>
</dbReference>
<organism evidence="13 14">
    <name type="scientific">Neocucurbitaria cava</name>
    <dbReference type="NCBI Taxonomy" id="798079"/>
    <lineage>
        <taxon>Eukaryota</taxon>
        <taxon>Fungi</taxon>
        <taxon>Dikarya</taxon>
        <taxon>Ascomycota</taxon>
        <taxon>Pezizomycotina</taxon>
        <taxon>Dothideomycetes</taxon>
        <taxon>Pleosporomycetidae</taxon>
        <taxon>Pleosporales</taxon>
        <taxon>Pleosporineae</taxon>
        <taxon>Cucurbitariaceae</taxon>
        <taxon>Neocucurbitaria</taxon>
    </lineage>
</organism>
<dbReference type="GO" id="GO:0005524">
    <property type="term" value="F:ATP binding"/>
    <property type="evidence" value="ECO:0007669"/>
    <property type="project" value="UniProtKB-UniRule"/>
</dbReference>
<feature type="compositionally biased region" description="Acidic residues" evidence="11">
    <location>
        <begin position="575"/>
        <end position="584"/>
    </location>
</feature>
<evidence type="ECO:0000256" key="2">
    <source>
        <dbReference type="ARBA" id="ARBA00012513"/>
    </source>
</evidence>
<feature type="compositionally biased region" description="Basic and acidic residues" evidence="11">
    <location>
        <begin position="832"/>
        <end position="850"/>
    </location>
</feature>
<dbReference type="PANTHER" id="PTHR48012">
    <property type="entry name" value="STERILE20-LIKE KINASE, ISOFORM B-RELATED"/>
    <property type="match status" value="1"/>
</dbReference>
<evidence type="ECO:0000256" key="9">
    <source>
        <dbReference type="ARBA" id="ARBA00048679"/>
    </source>
</evidence>
<gene>
    <name evidence="13" type="ORF">N0V83_004225</name>
</gene>
<sequence length="1250" mass="139553">MLGDEAIIKLKRSLSDVDDLIPMGEITPPCSPEKNTPRTRAGRTFSWTKLTESLKAKRRSSRSSRNSIETRESSSPSTLIQSPLNLPTPPVSVPPTAHSSPRGRKRNGLFRVAKHSYSTSDPTNNSSPPDGPRPPTGPPPPIPTAPSFGSIGSALESPLERILESPLEHLRAVEQEEPYIVDKKLPTMEPTRLQPPVMGGTKGRAIQQAKEMEVLVAERAKRSGDEPPPYDFYELIGKGAYGRVFKGKSRLSGGLVAIKIIDIDKVDYEEMTTKNLSETLKEIDILQQLRDSKARPFVNIIEEARPVHNELWIISEYASGGSVNTLMKPTMNLKDPGPGLPEQFIIPIARELALGLKYIHEAGVLHRDLKCMYYLTHLLLNVCSSVSLANNVLILEDGRVQLCDFGVSNTLEPQKSKRSTIVGTPNWMAPELQKEWVKDADPHSLLQPKEISYGNEVDIWAYGCTVYEMACGFPPFHRTVQFDLPTAGVPELEGDRFSEELRDFVAFVLQPDAQARPTPDQILEHPYLASSTKTHPTATLVKLVEEYYAWEHQGGARQSLFNPYGAQAPDPLAPEPDDEDDDDWSFSTSEEFEQEHAPQFADPFAGGVADHFTGMSMPPADMGRFEQLQARFKEESIVRGQKRLNKLFDPNSTPYRYSAIDASDSPSGRPPSDLVLRDFNPGAPNRETVIDLDFSMPSVDEIPSIDLGEVPTIKANRVKSILRQMEEEEEEEQDAFNEENELTRRATKDWTFPSMDDQSNRKTMEWSFPSEQPNRKTMEWSFPAEESTNRKTMEWSFPAQPQKPNRRTVEWTFDAAMAEANNEAPRNRMSRRRETKEWTFPKAEDNRATRDFAFPMSSPEKKDRKQSKDDSSLSSSPTLAPGFRPSLRHAKTALLAPTDDYPEISSAPGSPLRSSMIDLDMAMVEDYRPSTSGSESAYTAGTERMENPFNLEDQVQLSQNNHRASFHMKSQSEPNHAVPGLLTPQQYDEQGQPTNQDPHHPSMHTRGVSSASQVQALPKPPPHNITAGSQYHRGNQRSQQIIWDGWSHTMAYGLSSDDQSPPMSVTTDTSLEEEDVDELWEAFERATLQNNQRRYQSFAPLRSSRRTDSTSTTLTNNTAYNLDSDTDDTYYPYSSDSAHDDLPQPSHHQNAFRKSTVSVGPNGKPLVEFPIPRGVAPEALLGAADADGKLMQELLLRSARELRDGTRASRDLLRAMRLNEVTNEDEGAGDGGNGGASGQDQGTVRLRGSR</sequence>
<comment type="caution">
    <text evidence="13">The sequence shown here is derived from an EMBL/GenBank/DDBJ whole genome shotgun (WGS) entry which is preliminary data.</text>
</comment>